<feature type="compositionally biased region" description="Polar residues" evidence="3">
    <location>
        <begin position="307"/>
        <end position="318"/>
    </location>
</feature>
<protein>
    <submittedName>
        <fullName evidence="6">Related to UFD1-ubiquitin fusion degradation protein</fullName>
    </submittedName>
</protein>
<dbReference type="GO" id="GO:0034098">
    <property type="term" value="C:VCP-NPL4-UFD1 AAA ATPase complex"/>
    <property type="evidence" value="ECO:0007669"/>
    <property type="project" value="TreeGrafter"/>
</dbReference>
<dbReference type="OMA" id="RRQYRAY"/>
<evidence type="ECO:0000259" key="4">
    <source>
        <dbReference type="Pfam" id="PF03152"/>
    </source>
</evidence>
<feature type="region of interest" description="Disordered" evidence="3">
    <location>
        <begin position="413"/>
        <end position="482"/>
    </location>
</feature>
<evidence type="ECO:0000313" key="6">
    <source>
        <dbReference type="EMBL" id="CCA73171.1"/>
    </source>
</evidence>
<dbReference type="InterPro" id="IPR004854">
    <property type="entry name" value="Ufd1-like"/>
</dbReference>
<organism evidence="6 7">
    <name type="scientific">Serendipita indica (strain DSM 11827)</name>
    <name type="common">Root endophyte fungus</name>
    <name type="synonym">Piriformospora indica</name>
    <dbReference type="NCBI Taxonomy" id="1109443"/>
    <lineage>
        <taxon>Eukaryota</taxon>
        <taxon>Fungi</taxon>
        <taxon>Dikarya</taxon>
        <taxon>Basidiomycota</taxon>
        <taxon>Agaricomycotina</taxon>
        <taxon>Agaricomycetes</taxon>
        <taxon>Sebacinales</taxon>
        <taxon>Serendipitaceae</taxon>
        <taxon>Serendipita</taxon>
    </lineage>
</organism>
<evidence type="ECO:0000259" key="5">
    <source>
        <dbReference type="Pfam" id="PF24842"/>
    </source>
</evidence>
<dbReference type="GO" id="GO:0031593">
    <property type="term" value="F:polyubiquitin modification-dependent protein binding"/>
    <property type="evidence" value="ECO:0007669"/>
    <property type="project" value="TreeGrafter"/>
</dbReference>
<dbReference type="InParanoid" id="G4TPC8"/>
<feature type="domain" description="Ubiquitin fusion degradation protein UFD1 N-terminal subdomain 2" evidence="5">
    <location>
        <begin position="186"/>
        <end position="277"/>
    </location>
</feature>
<evidence type="ECO:0000256" key="1">
    <source>
        <dbReference type="ARBA" id="ARBA00006043"/>
    </source>
</evidence>
<dbReference type="AlphaFoldDB" id="G4TPC8"/>
<accession>G4TPC8</accession>
<feature type="compositionally biased region" description="Polar residues" evidence="3">
    <location>
        <begin position="32"/>
        <end position="48"/>
    </location>
</feature>
<evidence type="ECO:0000256" key="3">
    <source>
        <dbReference type="SAM" id="MobiDB-lite"/>
    </source>
</evidence>
<dbReference type="Pfam" id="PF24842">
    <property type="entry name" value="UFD1_N2"/>
    <property type="match status" value="1"/>
</dbReference>
<sequence length="525" mass="55566">MRRRLDKRRAAKWADHDMSVWNDTTESSNDYWANLGTPHQLSDTTAPAPTNADGPPASLPIRSHRMGSFMGGGLAGNGLAPPPHAFDEHYKAYSVAMFPRAERENVSYGGKILMPPSALARLSQLNFPSPWMFQLRNPKNAAASTHAGVLEFIADEGCVFLPHWMMKTLKLNEADPIRITGASLPKGKFVKLQAQETSFVEVSDPKAVLEQALRNFTCLTQGDIIEISYNSIIFGLLVMETRTTSQSGPASSRSATPAPVPGIAVFDTDLEVDFATPKGWKEPVRAPPKPIETMATRLGLDGGKTASGKSTPSGSRPGSSLGAVVDDDAFEAFKGRGETLNGRKTKGKGVRTGGRKITEVDASSKIERTDKPKLITSSMLDMASSATATDAQPLNLEFGQLFFGYPVVPYKPPAQTQKEKTEGEPSTSSGIGLSVLDSLRGGNTLSGRPTPRSSTPAPTGSERGGAATPDVPGTTAGAGYAWGAGGHALGSVRIGSSASASKAGSARGDGEKKKKRKKPESIDVD</sequence>
<dbReference type="Proteomes" id="UP000007148">
    <property type="component" value="Unassembled WGS sequence"/>
</dbReference>
<comment type="caution">
    <text evidence="6">The sequence shown here is derived from an EMBL/GenBank/DDBJ whole genome shotgun (WGS) entry which is preliminary data.</text>
</comment>
<keyword evidence="7" id="KW-1185">Reference proteome</keyword>
<dbReference type="InterPro" id="IPR055417">
    <property type="entry name" value="UFD1_N1"/>
</dbReference>
<dbReference type="GO" id="GO:0036503">
    <property type="term" value="P:ERAD pathway"/>
    <property type="evidence" value="ECO:0007669"/>
    <property type="project" value="TreeGrafter"/>
</dbReference>
<dbReference type="EMBL" id="CAFZ01000206">
    <property type="protein sequence ID" value="CCA73171.1"/>
    <property type="molecule type" value="Genomic_DNA"/>
</dbReference>
<name>G4TPC8_SERID</name>
<dbReference type="Pfam" id="PF03152">
    <property type="entry name" value="UFD1_N1"/>
    <property type="match status" value="1"/>
</dbReference>
<dbReference type="Gene3D" id="3.10.330.10">
    <property type="match status" value="1"/>
</dbReference>
<feature type="compositionally biased region" description="Low complexity" evidence="3">
    <location>
        <begin position="445"/>
        <end position="461"/>
    </location>
</feature>
<dbReference type="STRING" id="1109443.G4TPC8"/>
<comment type="similarity">
    <text evidence="1">Belongs to the UFD1 family.</text>
</comment>
<dbReference type="PANTHER" id="PTHR12555">
    <property type="entry name" value="UBIQUITIN FUSION DEGRADATON PROTEIN 1"/>
    <property type="match status" value="1"/>
</dbReference>
<feature type="region of interest" description="Disordered" evidence="3">
    <location>
        <begin position="495"/>
        <end position="525"/>
    </location>
</feature>
<dbReference type="InterPro" id="IPR055418">
    <property type="entry name" value="UFD1_N2"/>
</dbReference>
<reference evidence="6 7" key="1">
    <citation type="journal article" date="2011" name="PLoS Pathog.">
        <title>Endophytic Life Strategies Decoded by Genome and Transcriptome Analyses of the Mutualistic Root Symbiont Piriformospora indica.</title>
        <authorList>
            <person name="Zuccaro A."/>
            <person name="Lahrmann U."/>
            <person name="Guldener U."/>
            <person name="Langen G."/>
            <person name="Pfiffi S."/>
            <person name="Biedenkopf D."/>
            <person name="Wong P."/>
            <person name="Samans B."/>
            <person name="Grimm C."/>
            <person name="Basiewicz M."/>
            <person name="Murat C."/>
            <person name="Martin F."/>
            <person name="Kogel K.H."/>
        </authorList>
    </citation>
    <scope>NUCLEOTIDE SEQUENCE [LARGE SCALE GENOMIC DNA]</scope>
    <source>
        <strain evidence="6 7">DSM 11827</strain>
    </source>
</reference>
<feature type="region of interest" description="Disordered" evidence="3">
    <location>
        <begin position="32"/>
        <end position="59"/>
    </location>
</feature>
<dbReference type="Gene3D" id="2.40.40.50">
    <property type="entry name" value="Ubiquitin fusion degradation protein UFD1, N-terminal domain"/>
    <property type="match status" value="1"/>
</dbReference>
<dbReference type="FunCoup" id="G4TPC8">
    <property type="interactions" value="638"/>
</dbReference>
<dbReference type="GO" id="GO:0006511">
    <property type="term" value="P:ubiquitin-dependent protein catabolic process"/>
    <property type="evidence" value="ECO:0007669"/>
    <property type="project" value="InterPro"/>
</dbReference>
<keyword evidence="2" id="KW-0833">Ubl conjugation pathway</keyword>
<gene>
    <name evidence="6" type="ORF">PIIN_07125</name>
</gene>
<feature type="region of interest" description="Disordered" evidence="3">
    <location>
        <begin position="298"/>
        <end position="323"/>
    </location>
</feature>
<dbReference type="HOGENOM" id="CLU_037790_1_1_1"/>
<dbReference type="PANTHER" id="PTHR12555:SF13">
    <property type="entry name" value="UBIQUITIN RECOGNITION FACTOR IN ER-ASSOCIATED DEGRADATION PROTEIN 1"/>
    <property type="match status" value="1"/>
</dbReference>
<dbReference type="eggNOG" id="KOG1816">
    <property type="taxonomic scope" value="Eukaryota"/>
</dbReference>
<feature type="domain" description="Ubiquitin fusion degradation protein UFD1 N-terminal subdomain 1" evidence="4">
    <location>
        <begin position="86"/>
        <end position="185"/>
    </location>
</feature>
<evidence type="ECO:0000313" key="7">
    <source>
        <dbReference type="Proteomes" id="UP000007148"/>
    </source>
</evidence>
<dbReference type="OrthoDB" id="422728at2759"/>
<feature type="compositionally biased region" description="Low complexity" evidence="3">
    <location>
        <begin position="495"/>
        <end position="506"/>
    </location>
</feature>
<proteinExistence type="inferred from homology"/>
<dbReference type="InterPro" id="IPR042299">
    <property type="entry name" value="Ufd1-like_Nn"/>
</dbReference>
<evidence type="ECO:0000256" key="2">
    <source>
        <dbReference type="ARBA" id="ARBA00022786"/>
    </source>
</evidence>